<feature type="transmembrane region" description="Helical" evidence="2">
    <location>
        <begin position="79"/>
        <end position="100"/>
    </location>
</feature>
<organism evidence="3 4">
    <name type="scientific">Subtercola lobariae</name>
    <dbReference type="NCBI Taxonomy" id="1588641"/>
    <lineage>
        <taxon>Bacteria</taxon>
        <taxon>Bacillati</taxon>
        <taxon>Actinomycetota</taxon>
        <taxon>Actinomycetes</taxon>
        <taxon>Micrococcales</taxon>
        <taxon>Microbacteriaceae</taxon>
        <taxon>Subtercola</taxon>
    </lineage>
</organism>
<keyword evidence="2" id="KW-0812">Transmembrane</keyword>
<feature type="transmembrane region" description="Helical" evidence="2">
    <location>
        <begin position="112"/>
        <end position="132"/>
    </location>
</feature>
<feature type="compositionally biased region" description="Low complexity" evidence="1">
    <location>
        <begin position="400"/>
        <end position="412"/>
    </location>
</feature>
<dbReference type="AlphaFoldDB" id="A0A917B5C2"/>
<feature type="transmembrane region" description="Helical" evidence="2">
    <location>
        <begin position="340"/>
        <end position="358"/>
    </location>
</feature>
<feature type="transmembrane region" description="Helical" evidence="2">
    <location>
        <begin position="241"/>
        <end position="263"/>
    </location>
</feature>
<comment type="caution">
    <text evidence="3">The sequence shown here is derived from an EMBL/GenBank/DDBJ whole genome shotgun (WGS) entry which is preliminary data.</text>
</comment>
<evidence type="ECO:0000313" key="4">
    <source>
        <dbReference type="Proteomes" id="UP000598775"/>
    </source>
</evidence>
<keyword evidence="4" id="KW-1185">Reference proteome</keyword>
<feature type="compositionally biased region" description="Basic and acidic residues" evidence="1">
    <location>
        <begin position="413"/>
        <end position="430"/>
    </location>
</feature>
<evidence type="ECO:0008006" key="5">
    <source>
        <dbReference type="Google" id="ProtNLM"/>
    </source>
</evidence>
<evidence type="ECO:0000313" key="3">
    <source>
        <dbReference type="EMBL" id="GGF19830.1"/>
    </source>
</evidence>
<feature type="transmembrane region" description="Helical" evidence="2">
    <location>
        <begin position="7"/>
        <end position="35"/>
    </location>
</feature>
<sequence length="443" mass="45195">MNRPTTALLAALDALLSVAIGLGIPLVMLTILWAVQFDLAVDWTAFWRAAADFWMLGNGVDLMISLDPQTAAQLGLEQAAVPFVIGIAPLGFALLTVFLGRRSGLRLGQSPHPVLGTVTGIVTVGILAALIWASAQSSTAAASFWQTVILLPVLYGVGAVIGAWSTLVRVNAPLADAILGMTDRLSDEARNLIAVALRGGAIIAAAMVALGALAVALLLLVNYSTVISLYESLQSGAAGGAALTLAQVSFMPNLAIWAMSWLLGPGFALGTGSSVSPLGTQLGLIPSLPVFGALPHGAAFGFVALVVPVVIGLLVAAALRPRVTTPGDFSLRQAGRMLGTGFGMGAVAAGILALVALWSGGALGPGRLADVGPNPGAVFLWAFVLFGVTASIGLFANGLRSRPSRASPASPAEESKRPGVRRPAADKTESADTPSQENLAPPR</sequence>
<name>A0A917B5C2_9MICO</name>
<feature type="transmembrane region" description="Helical" evidence="2">
    <location>
        <begin position="300"/>
        <end position="319"/>
    </location>
</feature>
<accession>A0A917B5C2</accession>
<dbReference type="Proteomes" id="UP000598775">
    <property type="component" value="Unassembled WGS sequence"/>
</dbReference>
<keyword evidence="2" id="KW-0472">Membrane</keyword>
<feature type="region of interest" description="Disordered" evidence="1">
    <location>
        <begin position="400"/>
        <end position="443"/>
    </location>
</feature>
<evidence type="ECO:0000256" key="1">
    <source>
        <dbReference type="SAM" id="MobiDB-lite"/>
    </source>
</evidence>
<feature type="transmembrane region" description="Helical" evidence="2">
    <location>
        <begin position="144"/>
        <end position="170"/>
    </location>
</feature>
<gene>
    <name evidence="3" type="ORF">GCM10011399_11820</name>
</gene>
<reference evidence="3 4" key="1">
    <citation type="journal article" date="2014" name="Int. J. Syst. Evol. Microbiol.">
        <title>Complete genome sequence of Corynebacterium casei LMG S-19264T (=DSM 44701T), isolated from a smear-ripened cheese.</title>
        <authorList>
            <consortium name="US DOE Joint Genome Institute (JGI-PGF)"/>
            <person name="Walter F."/>
            <person name="Albersmeier A."/>
            <person name="Kalinowski J."/>
            <person name="Ruckert C."/>
        </authorList>
    </citation>
    <scope>NUCLEOTIDE SEQUENCE [LARGE SCALE GENOMIC DNA]</scope>
    <source>
        <strain evidence="3 4">CGMCC 1.12976</strain>
    </source>
</reference>
<protein>
    <recommendedName>
        <fullName evidence="5">Integral membrane protein</fullName>
    </recommendedName>
</protein>
<dbReference type="InterPro" id="IPR045931">
    <property type="entry name" value="DUF6350"/>
</dbReference>
<feature type="transmembrane region" description="Helical" evidence="2">
    <location>
        <begin position="191"/>
        <end position="221"/>
    </location>
</feature>
<evidence type="ECO:0000256" key="2">
    <source>
        <dbReference type="SAM" id="Phobius"/>
    </source>
</evidence>
<dbReference type="EMBL" id="BMGP01000002">
    <property type="protein sequence ID" value="GGF19830.1"/>
    <property type="molecule type" value="Genomic_DNA"/>
</dbReference>
<proteinExistence type="predicted"/>
<feature type="transmembrane region" description="Helical" evidence="2">
    <location>
        <begin position="378"/>
        <end position="396"/>
    </location>
</feature>
<dbReference type="RefSeq" id="WP_188675219.1">
    <property type="nucleotide sequence ID" value="NZ_BMGP01000002.1"/>
</dbReference>
<feature type="compositionally biased region" description="Polar residues" evidence="1">
    <location>
        <begin position="431"/>
        <end position="443"/>
    </location>
</feature>
<keyword evidence="2" id="KW-1133">Transmembrane helix</keyword>
<dbReference type="Pfam" id="PF19877">
    <property type="entry name" value="DUF6350"/>
    <property type="match status" value="1"/>
</dbReference>